<dbReference type="NCBIfam" id="TIGR01675">
    <property type="entry name" value="plant-AP"/>
    <property type="match status" value="1"/>
</dbReference>
<accession>A0AAQ3Q3W2</accession>
<evidence type="ECO:0000256" key="3">
    <source>
        <dbReference type="ARBA" id="ARBA00022761"/>
    </source>
</evidence>
<dbReference type="InterPro" id="IPR036412">
    <property type="entry name" value="HAD-like_sf"/>
</dbReference>
<feature type="chain" id="PRO_5043000819" description="Acid phosphatase" evidence="6">
    <location>
        <begin position="19"/>
        <end position="266"/>
    </location>
</feature>
<comment type="similarity">
    <text evidence="5">Belongs to the APS1/VSP family.</text>
</comment>
<dbReference type="EMBL" id="CP136891">
    <property type="protein sequence ID" value="WOK96878.1"/>
    <property type="molecule type" value="Genomic_DNA"/>
</dbReference>
<dbReference type="PANTHER" id="PTHR31284:SF19">
    <property type="entry name" value="VEGETATIVE STORAGE PROTEIN 1-RELATED"/>
    <property type="match status" value="1"/>
</dbReference>
<dbReference type="Gene3D" id="3.40.50.1000">
    <property type="entry name" value="HAD superfamily/HAD-like"/>
    <property type="match status" value="1"/>
</dbReference>
<feature type="signal peptide" evidence="6">
    <location>
        <begin position="1"/>
        <end position="18"/>
    </location>
</feature>
<dbReference type="PIRSF" id="PIRSF002674">
    <property type="entry name" value="VSP"/>
    <property type="match status" value="1"/>
</dbReference>
<dbReference type="Proteomes" id="UP001327560">
    <property type="component" value="Chromosome 2"/>
</dbReference>
<dbReference type="InterPro" id="IPR014403">
    <property type="entry name" value="APS1/VSP"/>
</dbReference>
<dbReference type="InterPro" id="IPR023214">
    <property type="entry name" value="HAD_sf"/>
</dbReference>
<keyword evidence="2 6" id="KW-0732">Signal</keyword>
<dbReference type="Pfam" id="PF03767">
    <property type="entry name" value="Acid_phosphat_B"/>
    <property type="match status" value="1"/>
</dbReference>
<dbReference type="CDD" id="cd07535">
    <property type="entry name" value="HAD_VSP"/>
    <property type="match status" value="1"/>
</dbReference>
<dbReference type="SUPFAM" id="SSF56784">
    <property type="entry name" value="HAD-like"/>
    <property type="match status" value="1"/>
</dbReference>
<proteinExistence type="inferred from homology"/>
<dbReference type="InterPro" id="IPR010028">
    <property type="entry name" value="Acid_phosphatase_pln"/>
</dbReference>
<dbReference type="GO" id="GO:0003993">
    <property type="term" value="F:acid phosphatase activity"/>
    <property type="evidence" value="ECO:0007669"/>
    <property type="project" value="InterPro"/>
</dbReference>
<keyword evidence="8" id="KW-1185">Reference proteome</keyword>
<protein>
    <recommendedName>
        <fullName evidence="9">Acid phosphatase</fullName>
    </recommendedName>
</protein>
<evidence type="ECO:0000313" key="8">
    <source>
        <dbReference type="Proteomes" id="UP001327560"/>
    </source>
</evidence>
<evidence type="ECO:0000313" key="7">
    <source>
        <dbReference type="EMBL" id="WOK96878.1"/>
    </source>
</evidence>
<reference evidence="7 8" key="1">
    <citation type="submission" date="2023-10" db="EMBL/GenBank/DDBJ databases">
        <title>Chromosome-scale genome assembly provides insights into flower coloration mechanisms of Canna indica.</title>
        <authorList>
            <person name="Li C."/>
        </authorList>
    </citation>
    <scope>NUCLEOTIDE SEQUENCE [LARGE SCALE GENOMIC DNA]</scope>
    <source>
        <tissue evidence="7">Flower</tissue>
    </source>
</reference>
<evidence type="ECO:0000256" key="4">
    <source>
        <dbReference type="ARBA" id="ARBA00023180"/>
    </source>
</evidence>
<evidence type="ECO:0008006" key="9">
    <source>
        <dbReference type="Google" id="ProtNLM"/>
    </source>
</evidence>
<keyword evidence="3" id="KW-0758">Storage protein</keyword>
<evidence type="ECO:0000256" key="6">
    <source>
        <dbReference type="SAM" id="SignalP"/>
    </source>
</evidence>
<comment type="function">
    <text evidence="1">May function as somatic storage protein during early seedling development.</text>
</comment>
<gene>
    <name evidence="7" type="ORF">Cni_G05586</name>
</gene>
<keyword evidence="4" id="KW-0325">Glycoprotein</keyword>
<dbReference type="InterPro" id="IPR005519">
    <property type="entry name" value="Acid_phosphat_B-like"/>
</dbReference>
<name>A0AAQ3Q3W2_9LILI</name>
<evidence type="ECO:0000256" key="1">
    <source>
        <dbReference type="ARBA" id="ARBA00002410"/>
    </source>
</evidence>
<evidence type="ECO:0000256" key="5">
    <source>
        <dbReference type="PIRNR" id="PIRNR002674"/>
    </source>
</evidence>
<organism evidence="7 8">
    <name type="scientific">Canna indica</name>
    <name type="common">Indian-shot</name>
    <dbReference type="NCBI Taxonomy" id="4628"/>
    <lineage>
        <taxon>Eukaryota</taxon>
        <taxon>Viridiplantae</taxon>
        <taxon>Streptophyta</taxon>
        <taxon>Embryophyta</taxon>
        <taxon>Tracheophyta</taxon>
        <taxon>Spermatophyta</taxon>
        <taxon>Magnoliopsida</taxon>
        <taxon>Liliopsida</taxon>
        <taxon>Zingiberales</taxon>
        <taxon>Cannaceae</taxon>
        <taxon>Canna</taxon>
    </lineage>
</organism>
<dbReference type="AlphaFoldDB" id="A0AAQ3Q3W2"/>
<sequence length="266" mass="29347">MDVKAALWSLVAVLTTSSEVWPPAGTLREPHAIQFRLRPLSGSGGTPADGVTCQSWRLGVETNNVRDWKTIPASCESYVGHYMLGGLYREDSAVVAAEAAAYAEGLQLGGDGKVDVWVFDVDETTLSNLPYYAQHGFGVEEYNNTLFQAWVDEGTAPALPESLKLYKKLVSLGIKIVFLTGRWEEKREITSANLKAEGFHTWEKLILKGEADEASTALVYKTAARKKMEEEGYRIVGNMGDQWSDILGVPEGGRTFKLPDPMYYLS</sequence>
<dbReference type="PANTHER" id="PTHR31284">
    <property type="entry name" value="ACID PHOSPHATASE-LIKE PROTEIN"/>
    <property type="match status" value="1"/>
</dbReference>
<dbReference type="GO" id="GO:0045735">
    <property type="term" value="F:nutrient reservoir activity"/>
    <property type="evidence" value="ECO:0007669"/>
    <property type="project" value="UniProtKB-KW"/>
</dbReference>
<evidence type="ECO:0000256" key="2">
    <source>
        <dbReference type="ARBA" id="ARBA00022729"/>
    </source>
</evidence>